<organism evidence="1 2">
    <name type="scientific">Pelobium manganitolerans</name>
    <dbReference type="NCBI Taxonomy" id="1842495"/>
    <lineage>
        <taxon>Bacteria</taxon>
        <taxon>Pseudomonadati</taxon>
        <taxon>Bacteroidota</taxon>
        <taxon>Sphingobacteriia</taxon>
        <taxon>Sphingobacteriales</taxon>
        <taxon>Sphingobacteriaceae</taxon>
        <taxon>Pelobium</taxon>
    </lineage>
</organism>
<reference evidence="1 2" key="1">
    <citation type="submission" date="2016-07" db="EMBL/GenBank/DDBJ databases">
        <title>Genome of Pelobium manganitolerans.</title>
        <authorList>
            <person name="Wu S."/>
            <person name="Wang G."/>
        </authorList>
    </citation>
    <scope>NUCLEOTIDE SEQUENCE [LARGE SCALE GENOMIC DNA]</scope>
    <source>
        <strain evidence="1 2">YS-25</strain>
    </source>
</reference>
<dbReference type="Proteomes" id="UP000283433">
    <property type="component" value="Unassembled WGS sequence"/>
</dbReference>
<evidence type="ECO:0000313" key="2">
    <source>
        <dbReference type="Proteomes" id="UP000283433"/>
    </source>
</evidence>
<dbReference type="AlphaFoldDB" id="A0A419S4G7"/>
<dbReference type="NCBIfam" id="TIGR03519">
    <property type="entry name" value="T9SS_PorP_fam"/>
    <property type="match status" value="1"/>
</dbReference>
<dbReference type="EMBL" id="MBTA01000026">
    <property type="protein sequence ID" value="RKD14557.1"/>
    <property type="molecule type" value="Genomic_DNA"/>
</dbReference>
<name>A0A419S4G7_9SPHI</name>
<gene>
    <name evidence="1" type="ORF">BCY91_08325</name>
</gene>
<protein>
    <recommendedName>
        <fullName evidence="3">Type IX secretion system membrane protein PorP/SprF</fullName>
    </recommendedName>
</protein>
<evidence type="ECO:0000313" key="1">
    <source>
        <dbReference type="EMBL" id="RKD14557.1"/>
    </source>
</evidence>
<dbReference type="InterPro" id="IPR019861">
    <property type="entry name" value="PorP/SprF_Bacteroidetes"/>
</dbReference>
<comment type="caution">
    <text evidence="1">The sequence shown here is derived from an EMBL/GenBank/DDBJ whole genome shotgun (WGS) entry which is preliminary data.</text>
</comment>
<evidence type="ECO:0008006" key="3">
    <source>
        <dbReference type="Google" id="ProtNLM"/>
    </source>
</evidence>
<proteinExistence type="predicted"/>
<keyword evidence="2" id="KW-1185">Reference proteome</keyword>
<accession>A0A419S4G7</accession>
<sequence length="326" mass="35110">MFFTIQAAYAQQKPQYSQYILNNYITNPALSGIEGYIDVKAATRRQWVGIEGAPKTSYLTVHMPIGNTSDWADPTSGGMVGDNPLGKSYRSDYTASSPHHGVGLSLVKDEAGALGTNTVNLTYAYHLGLAPKLNLAVGIGAGASQFTPDASKIKTEVGGDPAIAEKGKISSIKPELNAGVWLYAAAYFAGVSVQQLLPQEIAFSESGSSKGKTVPHFFATAGFRVWLGDNFTVIPSVMLKYVKPAPPATDFSAKFTFRDKAWLGASYRKDDSWSAMLGFNIGSLLNISYAYDFVTSDIKTAGKASHEIVLGLMLNNRYKVTCPKNF</sequence>
<dbReference type="Pfam" id="PF11751">
    <property type="entry name" value="PorP_SprF"/>
    <property type="match status" value="1"/>
</dbReference>